<dbReference type="RefSeq" id="YP_008004576.1">
    <property type="nucleotide sequence ID" value="NC_021249.1"/>
</dbReference>
<evidence type="ECO:0000256" key="6">
    <source>
        <dbReference type="ARBA" id="ARBA00022842"/>
    </source>
</evidence>
<evidence type="ECO:0000256" key="8">
    <source>
        <dbReference type="ARBA" id="ARBA00023204"/>
    </source>
</evidence>
<evidence type="ECO:0000256" key="7">
    <source>
        <dbReference type="ARBA" id="ARBA00023172"/>
    </source>
</evidence>
<evidence type="ECO:0000256" key="1">
    <source>
        <dbReference type="ARBA" id="ARBA00001946"/>
    </source>
</evidence>
<dbReference type="InterPro" id="IPR006932">
    <property type="entry name" value="HJ-resolvase_A22"/>
</dbReference>
<dbReference type="SUPFAM" id="SSF53098">
    <property type="entry name" value="Ribonuclease H-like"/>
    <property type="match status" value="1"/>
</dbReference>
<keyword evidence="10" id="KW-1185">Reference proteome</keyword>
<dbReference type="Proteomes" id="UP000792374">
    <property type="component" value="Genome"/>
</dbReference>
<accession>A0ABM9QKM0</accession>
<evidence type="ECO:0000256" key="5">
    <source>
        <dbReference type="ARBA" id="ARBA00022801"/>
    </source>
</evidence>
<evidence type="ECO:0000256" key="2">
    <source>
        <dbReference type="ARBA" id="ARBA00008810"/>
    </source>
</evidence>
<gene>
    <name evidence="9" type="ORF">CHREV_172</name>
</gene>
<name>A0ABM9QKM0_9POXV</name>
<evidence type="ECO:0000313" key="9">
    <source>
        <dbReference type="EMBL" id="CCU56074.1"/>
    </source>
</evidence>
<reference evidence="9" key="1">
    <citation type="journal article" date="2013" name="J. Virol.">
        <title>New Insights into the Evolution of Entomopoxvirinae from the Complete Genome Sequences of Four Entomopoxviruses Infecting Adoxophyes honmai, Choristoneura biennis, Choristoneura rosaceana, and Mythimna separata.</title>
        <authorList>
            <person name="Theze J."/>
            <person name="Takatsuka J."/>
            <person name="Li Z."/>
            <person name="Gallais J."/>
            <person name="Doucet D."/>
            <person name="Arif B."/>
            <person name="Nakai M."/>
            <person name="Herniou E.A."/>
        </authorList>
    </citation>
    <scope>NUCLEOTIDE SEQUENCE</scope>
</reference>
<dbReference type="InterPro" id="IPR036397">
    <property type="entry name" value="RNaseH_sf"/>
</dbReference>
<dbReference type="EMBL" id="HF679133">
    <property type="protein sequence ID" value="CCU56074.1"/>
    <property type="molecule type" value="Genomic_DNA"/>
</dbReference>
<comment type="similarity">
    <text evidence="2">Belongs to the RuvC family. Poxviruses-type subfamily.</text>
</comment>
<dbReference type="Gene3D" id="3.30.420.10">
    <property type="entry name" value="Ribonuclease H-like superfamily/Ribonuclease H"/>
    <property type="match status" value="1"/>
</dbReference>
<proteinExistence type="inferred from homology"/>
<dbReference type="Pfam" id="PF04848">
    <property type="entry name" value="Pox_A22"/>
    <property type="match status" value="1"/>
</dbReference>
<evidence type="ECO:0000313" key="10">
    <source>
        <dbReference type="Proteomes" id="UP000792374"/>
    </source>
</evidence>
<keyword evidence="5" id="KW-0378">Hydrolase</keyword>
<dbReference type="InterPro" id="IPR012337">
    <property type="entry name" value="RNaseH-like_sf"/>
</dbReference>
<keyword evidence="7" id="KW-0233">DNA recombination</keyword>
<keyword evidence="3" id="KW-0540">Nuclease</keyword>
<dbReference type="GeneID" id="15613497"/>
<protein>
    <submittedName>
        <fullName evidence="9">Holliday junction resolvase</fullName>
    </submittedName>
</protein>
<comment type="cofactor">
    <cofactor evidence="1">
        <name>Mg(2+)</name>
        <dbReference type="ChEBI" id="CHEBI:18420"/>
    </cofactor>
</comment>
<keyword evidence="8" id="KW-0234">DNA repair</keyword>
<sequence>MIILSIDVGVKNLGMSMIGLIDNKCNIICIKENLSNIPYNKLYDKLNKIYNKYYMHNVDNVIIEQQFRGRRNIFYYGFIYSFFQGKNKLVHAVKPYTYSMRIKTYRLRKFHTINIFKNLMRENDTFILSDYTKYDDIADATCLALKWLKVNVNDIIIESIQII</sequence>
<keyword evidence="6" id="KW-0460">Magnesium</keyword>
<keyword evidence="4" id="KW-0227">DNA damage</keyword>
<organism evidence="9 10">
    <name type="scientific">Choristoneura rosaceana entomopoxvirus 'L'</name>
    <dbReference type="NCBI Taxonomy" id="1293539"/>
    <lineage>
        <taxon>Viruses</taxon>
        <taxon>Varidnaviria</taxon>
        <taxon>Bamfordvirae</taxon>
        <taxon>Nucleocytoviricota</taxon>
        <taxon>Pokkesviricetes</taxon>
        <taxon>Chitovirales</taxon>
        <taxon>Poxviridae</taxon>
        <taxon>Entomopoxvirinae</taxon>
        <taxon>Betaentomopoxvirus</taxon>
        <taxon>Betaentomopoxvirus crosaceana</taxon>
        <taxon>Choristoneura rosaceana entomopoxvirus</taxon>
    </lineage>
</organism>
<evidence type="ECO:0000256" key="3">
    <source>
        <dbReference type="ARBA" id="ARBA00022722"/>
    </source>
</evidence>
<evidence type="ECO:0000256" key="4">
    <source>
        <dbReference type="ARBA" id="ARBA00022763"/>
    </source>
</evidence>